<dbReference type="PROSITE" id="PS50237">
    <property type="entry name" value="HECT"/>
    <property type="match status" value="1"/>
</dbReference>
<dbReference type="Gene3D" id="3.30.2410.10">
    <property type="entry name" value="Hect, E3 ligase catalytic domain"/>
    <property type="match status" value="1"/>
</dbReference>
<gene>
    <name evidence="5" type="ORF">ElyMa_006100300</name>
</gene>
<dbReference type="AlphaFoldDB" id="A0AAV4GSZ9"/>
<accession>A0AAV4GSZ9</accession>
<name>A0AAV4GSZ9_9GAST</name>
<feature type="region of interest" description="Disordered" evidence="3">
    <location>
        <begin position="47"/>
        <end position="73"/>
    </location>
</feature>
<feature type="active site" description="Glycyl thioester intermediate" evidence="2">
    <location>
        <position position="83"/>
    </location>
</feature>
<dbReference type="Pfam" id="PF00632">
    <property type="entry name" value="HECT"/>
    <property type="match status" value="1"/>
</dbReference>
<dbReference type="InterPro" id="IPR035983">
    <property type="entry name" value="Hect_E3_ubiquitin_ligase"/>
</dbReference>
<dbReference type="InterPro" id="IPR043366">
    <property type="entry name" value="HECTD4"/>
</dbReference>
<dbReference type="PANTHER" id="PTHR46435:SF1">
    <property type="entry name" value="E3 UBIQUITIN-PROTEIN LIGASE HECTD4-RELATED"/>
    <property type="match status" value="1"/>
</dbReference>
<dbReference type="InterPro" id="IPR000569">
    <property type="entry name" value="HECT_dom"/>
</dbReference>
<evidence type="ECO:0000313" key="6">
    <source>
        <dbReference type="Proteomes" id="UP000762676"/>
    </source>
</evidence>
<proteinExistence type="predicted"/>
<dbReference type="GO" id="GO:0004842">
    <property type="term" value="F:ubiquitin-protein transferase activity"/>
    <property type="evidence" value="ECO:0007669"/>
    <property type="project" value="InterPro"/>
</dbReference>
<evidence type="ECO:0000256" key="1">
    <source>
        <dbReference type="ARBA" id="ARBA00022786"/>
    </source>
</evidence>
<keyword evidence="1 2" id="KW-0833">Ubl conjugation pathway</keyword>
<evidence type="ECO:0000313" key="5">
    <source>
        <dbReference type="EMBL" id="GFR88457.1"/>
    </source>
</evidence>
<dbReference type="PANTHER" id="PTHR46435">
    <property type="entry name" value="E3 UBIQUITIN-PROTEIN LIGASE HECTD4-RELATED"/>
    <property type="match status" value="1"/>
</dbReference>
<dbReference type="SUPFAM" id="SSF56204">
    <property type="entry name" value="Hect, E3 ligase catalytic domain"/>
    <property type="match status" value="1"/>
</dbReference>
<reference evidence="5 6" key="1">
    <citation type="journal article" date="2021" name="Elife">
        <title>Chloroplast acquisition without the gene transfer in kleptoplastic sea slugs, Plakobranchus ocellatus.</title>
        <authorList>
            <person name="Maeda T."/>
            <person name="Takahashi S."/>
            <person name="Yoshida T."/>
            <person name="Shimamura S."/>
            <person name="Takaki Y."/>
            <person name="Nagai Y."/>
            <person name="Toyoda A."/>
            <person name="Suzuki Y."/>
            <person name="Arimoto A."/>
            <person name="Ishii H."/>
            <person name="Satoh N."/>
            <person name="Nishiyama T."/>
            <person name="Hasebe M."/>
            <person name="Maruyama T."/>
            <person name="Minagawa J."/>
            <person name="Obokata J."/>
            <person name="Shigenobu S."/>
        </authorList>
    </citation>
    <scope>NUCLEOTIDE SEQUENCE [LARGE SCALE GENOMIC DNA]</scope>
</reference>
<comment type="caution">
    <text evidence="5">The sequence shown here is derived from an EMBL/GenBank/DDBJ whole genome shotgun (WGS) entry which is preliminary data.</text>
</comment>
<evidence type="ECO:0000256" key="2">
    <source>
        <dbReference type="PROSITE-ProRule" id="PRU00104"/>
    </source>
</evidence>
<feature type="domain" description="HECT" evidence="4">
    <location>
        <begin position="1"/>
        <end position="115"/>
    </location>
</feature>
<keyword evidence="6" id="KW-1185">Reference proteome</keyword>
<protein>
    <submittedName>
        <fullName evidence="5">HECT domain containing E3 ubiquitin protein ligase 4</fullName>
    </submittedName>
</protein>
<dbReference type="Proteomes" id="UP000762676">
    <property type="component" value="Unassembled WGS sequence"/>
</dbReference>
<evidence type="ECO:0000256" key="3">
    <source>
        <dbReference type="SAM" id="MobiDB-lite"/>
    </source>
</evidence>
<dbReference type="EMBL" id="BMAT01012231">
    <property type="protein sequence ID" value="GFR88457.1"/>
    <property type="molecule type" value="Genomic_DNA"/>
</dbReference>
<sequence>MYQVGLVESDTHIEYFWLALESFSQEELARFIKFACNQERIPQTCPCQEGGPDSAHVPPYPMKIAPPDGTGPPDGRHIRVETCMFMVKLPQYSSLDVMASRLRYAINCREDPLSG</sequence>
<organism evidence="5 6">
    <name type="scientific">Elysia marginata</name>
    <dbReference type="NCBI Taxonomy" id="1093978"/>
    <lineage>
        <taxon>Eukaryota</taxon>
        <taxon>Metazoa</taxon>
        <taxon>Spiralia</taxon>
        <taxon>Lophotrochozoa</taxon>
        <taxon>Mollusca</taxon>
        <taxon>Gastropoda</taxon>
        <taxon>Heterobranchia</taxon>
        <taxon>Euthyneura</taxon>
        <taxon>Panpulmonata</taxon>
        <taxon>Sacoglossa</taxon>
        <taxon>Placobranchoidea</taxon>
        <taxon>Plakobranchidae</taxon>
        <taxon>Elysia</taxon>
    </lineage>
</organism>
<evidence type="ECO:0000259" key="4">
    <source>
        <dbReference type="PROSITE" id="PS50237"/>
    </source>
</evidence>
<dbReference type="GO" id="GO:0042593">
    <property type="term" value="P:glucose homeostasis"/>
    <property type="evidence" value="ECO:0007669"/>
    <property type="project" value="TreeGrafter"/>
</dbReference>